<dbReference type="InterPro" id="IPR036452">
    <property type="entry name" value="Ribo_hydro-like"/>
</dbReference>
<keyword evidence="1 5" id="KW-0378">Hydrolase</keyword>
<feature type="signal peptide" evidence="3">
    <location>
        <begin position="1"/>
        <end position="20"/>
    </location>
</feature>
<feature type="chain" id="PRO_5031179177" evidence="3">
    <location>
        <begin position="21"/>
        <end position="364"/>
    </location>
</feature>
<dbReference type="GO" id="GO:0006152">
    <property type="term" value="P:purine nucleoside catabolic process"/>
    <property type="evidence" value="ECO:0007669"/>
    <property type="project" value="TreeGrafter"/>
</dbReference>
<dbReference type="GO" id="GO:0005829">
    <property type="term" value="C:cytosol"/>
    <property type="evidence" value="ECO:0007669"/>
    <property type="project" value="TreeGrafter"/>
</dbReference>
<keyword evidence="6" id="KW-1185">Reference proteome</keyword>
<sequence>MRRLFVLIALLCAAFGAAHAAEPRRKVIIDDEGFALMHLLLLEDRQVEVVGITTVSGNTWANRATAMVLRGLELSGHESVPVAQGATFPILNSEARTERWEALYGKLVWKGAFMKQWAEPTVQSTPDHHGPFDPVDLPWGNAKLKPLPEAAALFMIRTVRANPHQVTIMACGPLTNLALAQRLDPEFASLVKEVVVMGGSLNPQQVLDNTSAAQFAREFVNTPRREFNIRFDPEAASMFAHAPWPKVTFVPVDPSTATQLTPALVERLAKAARPPVAAMIRRMEPGFPMWDEIAAAVWLDPSLVTRQQRLWYDFDVQFGPGYGDMLTWYDAYRPGLDEGQADMVLTVDVAAMEARFAQALTAKP</sequence>
<gene>
    <name evidence="5" type="ORF">GGR37_002450</name>
</gene>
<evidence type="ECO:0000259" key="4">
    <source>
        <dbReference type="Pfam" id="PF01156"/>
    </source>
</evidence>
<dbReference type="EMBL" id="JACHOA010000004">
    <property type="protein sequence ID" value="MBB4614164.1"/>
    <property type="molecule type" value="Genomic_DNA"/>
</dbReference>
<proteinExistence type="predicted"/>
<dbReference type="SUPFAM" id="SSF53590">
    <property type="entry name" value="Nucleoside hydrolase"/>
    <property type="match status" value="1"/>
</dbReference>
<feature type="domain" description="Inosine/uridine-preferring nucleoside hydrolase" evidence="4">
    <location>
        <begin position="33"/>
        <end position="352"/>
    </location>
</feature>
<evidence type="ECO:0000313" key="6">
    <source>
        <dbReference type="Proteomes" id="UP000538566"/>
    </source>
</evidence>
<dbReference type="RefSeq" id="WP_144903891.1">
    <property type="nucleotide sequence ID" value="NZ_JACHOA010000004.1"/>
</dbReference>
<dbReference type="OrthoDB" id="9797882at2"/>
<organism evidence="5 6">
    <name type="scientific">Novosphingobium taihuense</name>
    <dbReference type="NCBI Taxonomy" id="260085"/>
    <lineage>
        <taxon>Bacteria</taxon>
        <taxon>Pseudomonadati</taxon>
        <taxon>Pseudomonadota</taxon>
        <taxon>Alphaproteobacteria</taxon>
        <taxon>Sphingomonadales</taxon>
        <taxon>Sphingomonadaceae</taxon>
        <taxon>Novosphingobium</taxon>
    </lineage>
</organism>
<dbReference type="InterPro" id="IPR001910">
    <property type="entry name" value="Inosine/uridine_hydrolase_dom"/>
</dbReference>
<keyword evidence="3" id="KW-0732">Signal</keyword>
<evidence type="ECO:0000313" key="5">
    <source>
        <dbReference type="EMBL" id="MBB4614164.1"/>
    </source>
</evidence>
<dbReference type="Proteomes" id="UP000538566">
    <property type="component" value="Unassembled WGS sequence"/>
</dbReference>
<evidence type="ECO:0000256" key="1">
    <source>
        <dbReference type="ARBA" id="ARBA00022801"/>
    </source>
</evidence>
<dbReference type="AlphaFoldDB" id="A0A7W7EUN1"/>
<dbReference type="GO" id="GO:0008477">
    <property type="term" value="F:purine nucleosidase activity"/>
    <property type="evidence" value="ECO:0007669"/>
    <property type="project" value="TreeGrafter"/>
</dbReference>
<protein>
    <submittedName>
        <fullName evidence="5">Inosine-uridine nucleoside N-ribohydrolase</fullName>
    </submittedName>
</protein>
<evidence type="ECO:0000256" key="2">
    <source>
        <dbReference type="ARBA" id="ARBA00023295"/>
    </source>
</evidence>
<dbReference type="PANTHER" id="PTHR12304">
    <property type="entry name" value="INOSINE-URIDINE PREFERRING NUCLEOSIDE HYDROLASE"/>
    <property type="match status" value="1"/>
</dbReference>
<name>A0A7W7EUN1_9SPHN</name>
<keyword evidence="2" id="KW-0326">Glycosidase</keyword>
<comment type="caution">
    <text evidence="5">The sequence shown here is derived from an EMBL/GenBank/DDBJ whole genome shotgun (WGS) entry which is preliminary data.</text>
</comment>
<dbReference type="InterPro" id="IPR023186">
    <property type="entry name" value="IUNH"/>
</dbReference>
<evidence type="ECO:0000256" key="3">
    <source>
        <dbReference type="SAM" id="SignalP"/>
    </source>
</evidence>
<dbReference type="PANTHER" id="PTHR12304:SF4">
    <property type="entry name" value="URIDINE NUCLEOSIDASE"/>
    <property type="match status" value="1"/>
</dbReference>
<dbReference type="Gene3D" id="3.90.245.10">
    <property type="entry name" value="Ribonucleoside hydrolase-like"/>
    <property type="match status" value="1"/>
</dbReference>
<reference evidence="5 6" key="1">
    <citation type="submission" date="2020-08" db="EMBL/GenBank/DDBJ databases">
        <title>Genomic Encyclopedia of Type Strains, Phase IV (KMG-IV): sequencing the most valuable type-strain genomes for metagenomic binning, comparative biology and taxonomic classification.</title>
        <authorList>
            <person name="Goeker M."/>
        </authorList>
    </citation>
    <scope>NUCLEOTIDE SEQUENCE [LARGE SCALE GENOMIC DNA]</scope>
    <source>
        <strain evidence="5 6">DSM 17507</strain>
    </source>
</reference>
<accession>A0A7W7EUN1</accession>
<dbReference type="Pfam" id="PF01156">
    <property type="entry name" value="IU_nuc_hydro"/>
    <property type="match status" value="1"/>
</dbReference>